<dbReference type="OrthoDB" id="9900852at2"/>
<keyword evidence="6 7" id="KW-0472">Membrane</keyword>
<evidence type="ECO:0000256" key="5">
    <source>
        <dbReference type="ARBA" id="ARBA00022989"/>
    </source>
</evidence>
<gene>
    <name evidence="8" type="ORF">SAMN05216574_106125</name>
</gene>
<dbReference type="Proteomes" id="UP000198589">
    <property type="component" value="Unassembled WGS sequence"/>
</dbReference>
<keyword evidence="5 7" id="KW-1133">Transmembrane helix</keyword>
<evidence type="ECO:0000256" key="2">
    <source>
        <dbReference type="ARBA" id="ARBA00010388"/>
    </source>
</evidence>
<feature type="transmembrane region" description="Helical" evidence="7">
    <location>
        <begin position="31"/>
        <end position="54"/>
    </location>
</feature>
<evidence type="ECO:0000256" key="7">
    <source>
        <dbReference type="SAM" id="Phobius"/>
    </source>
</evidence>
<dbReference type="RefSeq" id="WP_092196785.1">
    <property type="nucleotide sequence ID" value="NZ_FOND01000006.1"/>
</dbReference>
<keyword evidence="3" id="KW-1003">Cell membrane</keyword>
<dbReference type="STRING" id="1798228.SAMN05216574_106125"/>
<dbReference type="InterPro" id="IPR050601">
    <property type="entry name" value="CPA3_antiporter_subunitC"/>
</dbReference>
<name>A0A1I2DTC9_9ACTN</name>
<dbReference type="GO" id="GO:0005886">
    <property type="term" value="C:plasma membrane"/>
    <property type="evidence" value="ECO:0007669"/>
    <property type="project" value="UniProtKB-SubCell"/>
</dbReference>
<dbReference type="PANTHER" id="PTHR34583">
    <property type="entry name" value="ANTIPORTER SUBUNIT MNHC2-RELATED"/>
    <property type="match status" value="1"/>
</dbReference>
<evidence type="ECO:0000313" key="8">
    <source>
        <dbReference type="EMBL" id="SFE83964.1"/>
    </source>
</evidence>
<feature type="transmembrane region" description="Helical" evidence="7">
    <location>
        <begin position="6"/>
        <end position="24"/>
    </location>
</feature>
<dbReference type="InterPro" id="IPR039428">
    <property type="entry name" value="NUOK/Mnh_C1-like"/>
</dbReference>
<comment type="subcellular location">
    <subcellularLocation>
        <location evidence="1">Cell membrane</location>
        <topology evidence="1">Multi-pass membrane protein</topology>
    </subcellularLocation>
</comment>
<feature type="transmembrane region" description="Helical" evidence="7">
    <location>
        <begin position="74"/>
        <end position="94"/>
    </location>
</feature>
<accession>A0A1I2DTC9</accession>
<evidence type="ECO:0000256" key="6">
    <source>
        <dbReference type="ARBA" id="ARBA00023136"/>
    </source>
</evidence>
<keyword evidence="9" id="KW-1185">Reference proteome</keyword>
<sequence length="127" mass="12836">MNASNVTLALVVGALFAGGSYLLLQRSLLRIVLGFVLLGHAANLVLLVAGGPAGPAPVAGETGVPEAADPLPQAMAITAVVITLAVTALLLALADRSVTLRGDDDVPDAVEDALADREDTGQVEESR</sequence>
<evidence type="ECO:0000313" key="9">
    <source>
        <dbReference type="Proteomes" id="UP000198589"/>
    </source>
</evidence>
<evidence type="ECO:0000256" key="3">
    <source>
        <dbReference type="ARBA" id="ARBA00022475"/>
    </source>
</evidence>
<reference evidence="9" key="1">
    <citation type="submission" date="2016-10" db="EMBL/GenBank/DDBJ databases">
        <authorList>
            <person name="Varghese N."/>
            <person name="Submissions S."/>
        </authorList>
    </citation>
    <scope>NUCLEOTIDE SEQUENCE [LARGE SCALE GENOMIC DNA]</scope>
    <source>
        <strain evidence="9">DSM 46838</strain>
    </source>
</reference>
<dbReference type="EMBL" id="FOND01000006">
    <property type="protein sequence ID" value="SFE83964.1"/>
    <property type="molecule type" value="Genomic_DNA"/>
</dbReference>
<dbReference type="PANTHER" id="PTHR34583:SF2">
    <property type="entry name" value="ANTIPORTER SUBUNIT MNHC2-RELATED"/>
    <property type="match status" value="1"/>
</dbReference>
<proteinExistence type="inferred from homology"/>
<dbReference type="Pfam" id="PF00420">
    <property type="entry name" value="Oxidored_q2"/>
    <property type="match status" value="1"/>
</dbReference>
<keyword evidence="4 7" id="KW-0812">Transmembrane</keyword>
<comment type="similarity">
    <text evidence="2">Belongs to the CPA3 antiporters (TC 2.A.63) subunit C family.</text>
</comment>
<evidence type="ECO:0000256" key="4">
    <source>
        <dbReference type="ARBA" id="ARBA00022692"/>
    </source>
</evidence>
<organism evidence="8 9">
    <name type="scientific">Blastococcus tunisiensis</name>
    <dbReference type="NCBI Taxonomy" id="1798228"/>
    <lineage>
        <taxon>Bacteria</taxon>
        <taxon>Bacillati</taxon>
        <taxon>Actinomycetota</taxon>
        <taxon>Actinomycetes</taxon>
        <taxon>Geodermatophilales</taxon>
        <taxon>Geodermatophilaceae</taxon>
        <taxon>Blastococcus</taxon>
    </lineage>
</organism>
<dbReference type="Gene3D" id="1.10.287.3510">
    <property type="match status" value="1"/>
</dbReference>
<protein>
    <submittedName>
        <fullName evidence="8">Multisubunit sodium/proton antiporter, MrpC subunit</fullName>
    </submittedName>
</protein>
<dbReference type="AlphaFoldDB" id="A0A1I2DTC9"/>
<evidence type="ECO:0000256" key="1">
    <source>
        <dbReference type="ARBA" id="ARBA00004651"/>
    </source>
</evidence>